<keyword evidence="1" id="KW-0812">Transmembrane</keyword>
<feature type="chain" id="PRO_5047403407" evidence="2">
    <location>
        <begin position="24"/>
        <end position="497"/>
    </location>
</feature>
<evidence type="ECO:0000256" key="2">
    <source>
        <dbReference type="SAM" id="SignalP"/>
    </source>
</evidence>
<evidence type="ECO:0000313" key="3">
    <source>
        <dbReference type="EMBL" id="KAK7241875.1"/>
    </source>
</evidence>
<keyword evidence="4" id="KW-1185">Reference proteome</keyword>
<sequence length="497" mass="53896">MTTMGSLALAMLLIARVRPQAMGDGVSKYTLPCNAPEAPMQWMEKYLPVITSSDSCEGAADDWLGVDNDCVCSTANETLETVAQGRVQLYGDRGFGLHLVNTSFKLTTGGLSVAAVEAVFEERLNDMAHFDAYMDYSVAFYAPPTGPRALDAFVEAFDADNVSYYPYRWTNGTSGNASTFYGLFVHVPASMLVIELMSNASAGVPRRVPRDREISDARADYLANQTLKVVSVSRATVGIPASRECFFGRGRSSAFVAPRGATVRRAPQADLDAMVAFYGALNVSTTYAYDAPEVRKACFVWWSADVEVCYAERSEITSFYTVADFEAMLNAVHADLLGPNPNCQLDKRAAASLRAAVVEDGRVVYEYLAAHNATYYAATASSSTSRAYSLSTCSDDDWDWDDVDEYHFACEALANETARVVAVSIASSSSKKKSKKADVFGVPVGDFVAEVLVAFVISAAVAVGLVWYRRASQLAGRGYVRIPWVEKEAPYSSKSAS</sequence>
<feature type="transmembrane region" description="Helical" evidence="1">
    <location>
        <begin position="447"/>
        <end position="468"/>
    </location>
</feature>
<organism evidence="3 4">
    <name type="scientific">Aureococcus anophagefferens</name>
    <name type="common">Harmful bloom alga</name>
    <dbReference type="NCBI Taxonomy" id="44056"/>
    <lineage>
        <taxon>Eukaryota</taxon>
        <taxon>Sar</taxon>
        <taxon>Stramenopiles</taxon>
        <taxon>Ochrophyta</taxon>
        <taxon>Pelagophyceae</taxon>
        <taxon>Pelagomonadales</taxon>
        <taxon>Pelagomonadaceae</taxon>
        <taxon>Aureococcus</taxon>
    </lineage>
</organism>
<dbReference type="EMBL" id="JBBJCI010000152">
    <property type="protein sequence ID" value="KAK7241875.1"/>
    <property type="molecule type" value="Genomic_DNA"/>
</dbReference>
<keyword evidence="1" id="KW-1133">Transmembrane helix</keyword>
<reference evidence="3 4" key="1">
    <citation type="submission" date="2024-03" db="EMBL/GenBank/DDBJ databases">
        <title>Aureococcus anophagefferens CCMP1851 and Kratosvirus quantuckense: Draft genome of a second virus-susceptible host strain in the model system.</title>
        <authorList>
            <person name="Chase E."/>
            <person name="Truchon A.R."/>
            <person name="Schepens W."/>
            <person name="Wilhelm S.W."/>
        </authorList>
    </citation>
    <scope>NUCLEOTIDE SEQUENCE [LARGE SCALE GENOMIC DNA]</scope>
    <source>
        <strain evidence="3 4">CCMP1851</strain>
    </source>
</reference>
<gene>
    <name evidence="3" type="ORF">SO694_00019345</name>
</gene>
<name>A0ABR1G034_AURAN</name>
<keyword evidence="1" id="KW-0472">Membrane</keyword>
<proteinExistence type="predicted"/>
<evidence type="ECO:0000313" key="4">
    <source>
        <dbReference type="Proteomes" id="UP001363151"/>
    </source>
</evidence>
<evidence type="ECO:0000256" key="1">
    <source>
        <dbReference type="SAM" id="Phobius"/>
    </source>
</evidence>
<feature type="signal peptide" evidence="2">
    <location>
        <begin position="1"/>
        <end position="23"/>
    </location>
</feature>
<keyword evidence="2" id="KW-0732">Signal</keyword>
<protein>
    <submittedName>
        <fullName evidence="3">Uncharacterized protein</fullName>
    </submittedName>
</protein>
<dbReference type="Proteomes" id="UP001363151">
    <property type="component" value="Unassembled WGS sequence"/>
</dbReference>
<accession>A0ABR1G034</accession>
<comment type="caution">
    <text evidence="3">The sequence shown here is derived from an EMBL/GenBank/DDBJ whole genome shotgun (WGS) entry which is preliminary data.</text>
</comment>